<accession>A0AA38GWW5</accession>
<feature type="non-terminal residue" evidence="7">
    <location>
        <position position="1"/>
    </location>
</feature>
<evidence type="ECO:0000256" key="1">
    <source>
        <dbReference type="ARBA" id="ARBA00010699"/>
    </source>
</evidence>
<dbReference type="PANTHER" id="PTHR11138:SF5">
    <property type="entry name" value="METHIONYL-TRNA FORMYLTRANSFERASE, MITOCHONDRIAL"/>
    <property type="match status" value="1"/>
</dbReference>
<dbReference type="FunFam" id="3.40.50.170:FF:000010">
    <property type="entry name" value="Methionyl-tRNA formyltransferase"/>
    <property type="match status" value="1"/>
</dbReference>
<name>A0AA38GWW5_TAXCH</name>
<dbReference type="Proteomes" id="UP000824469">
    <property type="component" value="Unassembled WGS sequence"/>
</dbReference>
<keyword evidence="8" id="KW-1185">Reference proteome</keyword>
<feature type="domain" description="Formyl transferase N-terminal" evidence="5">
    <location>
        <begin position="4"/>
        <end position="137"/>
    </location>
</feature>
<evidence type="ECO:0000313" key="8">
    <source>
        <dbReference type="Proteomes" id="UP000824469"/>
    </source>
</evidence>
<dbReference type="InterPro" id="IPR005793">
    <property type="entry name" value="Formyl_trans_C"/>
</dbReference>
<evidence type="ECO:0000259" key="6">
    <source>
        <dbReference type="Pfam" id="PF02911"/>
    </source>
</evidence>
<organism evidence="7 8">
    <name type="scientific">Taxus chinensis</name>
    <name type="common">Chinese yew</name>
    <name type="synonym">Taxus wallichiana var. chinensis</name>
    <dbReference type="NCBI Taxonomy" id="29808"/>
    <lineage>
        <taxon>Eukaryota</taxon>
        <taxon>Viridiplantae</taxon>
        <taxon>Streptophyta</taxon>
        <taxon>Embryophyta</taxon>
        <taxon>Tracheophyta</taxon>
        <taxon>Spermatophyta</taxon>
        <taxon>Pinopsida</taxon>
        <taxon>Pinidae</taxon>
        <taxon>Conifers II</taxon>
        <taxon>Cupressales</taxon>
        <taxon>Taxaceae</taxon>
        <taxon>Taxus</taxon>
    </lineage>
</organism>
<evidence type="ECO:0000313" key="7">
    <source>
        <dbReference type="EMBL" id="KAH9327975.1"/>
    </source>
</evidence>
<keyword evidence="4" id="KW-0648">Protein biosynthesis</keyword>
<dbReference type="OMA" id="VGCINIH"/>
<dbReference type="PANTHER" id="PTHR11138">
    <property type="entry name" value="METHIONYL-TRNA FORMYLTRANSFERASE"/>
    <property type="match status" value="1"/>
</dbReference>
<dbReference type="EMBL" id="JAHRHJ020000001">
    <property type="protein sequence ID" value="KAH9327975.1"/>
    <property type="molecule type" value="Genomic_DNA"/>
</dbReference>
<dbReference type="GO" id="GO:0005739">
    <property type="term" value="C:mitochondrion"/>
    <property type="evidence" value="ECO:0007669"/>
    <property type="project" value="TreeGrafter"/>
</dbReference>
<dbReference type="SUPFAM" id="SSF50486">
    <property type="entry name" value="FMT C-terminal domain-like"/>
    <property type="match status" value="1"/>
</dbReference>
<dbReference type="InterPro" id="IPR041711">
    <property type="entry name" value="Met-tRNA-FMT_N"/>
</dbReference>
<evidence type="ECO:0000259" key="5">
    <source>
        <dbReference type="Pfam" id="PF00551"/>
    </source>
</evidence>
<gene>
    <name evidence="7" type="ORF">KI387_000083</name>
</gene>
<dbReference type="EC" id="2.1.2.9" evidence="2"/>
<dbReference type="Pfam" id="PF02911">
    <property type="entry name" value="Formyl_trans_C"/>
    <property type="match status" value="1"/>
</dbReference>
<dbReference type="CDD" id="cd08646">
    <property type="entry name" value="FMT_core_Met-tRNA-FMT_N"/>
    <property type="match status" value="1"/>
</dbReference>
<dbReference type="InterPro" id="IPR036477">
    <property type="entry name" value="Formyl_transf_N_sf"/>
</dbReference>
<dbReference type="GO" id="GO:0004479">
    <property type="term" value="F:methionyl-tRNA formyltransferase activity"/>
    <property type="evidence" value="ECO:0007669"/>
    <property type="project" value="UniProtKB-EC"/>
</dbReference>
<feature type="domain" description="Formyl transferase C-terminal" evidence="6">
    <location>
        <begin position="183"/>
        <end position="248"/>
    </location>
</feature>
<dbReference type="Pfam" id="PF00551">
    <property type="entry name" value="Formyl_trans_N"/>
    <property type="match status" value="1"/>
</dbReference>
<protein>
    <recommendedName>
        <fullName evidence="2">methionyl-tRNA formyltransferase</fullName>
        <ecNumber evidence="2">2.1.2.9</ecNumber>
    </recommendedName>
</protein>
<feature type="non-terminal residue" evidence="7">
    <location>
        <position position="272"/>
    </location>
</feature>
<dbReference type="InterPro" id="IPR002376">
    <property type="entry name" value="Formyl_transf_N"/>
</dbReference>
<dbReference type="SUPFAM" id="SSF53328">
    <property type="entry name" value="Formyltransferase"/>
    <property type="match status" value="1"/>
</dbReference>
<dbReference type="InterPro" id="IPR011034">
    <property type="entry name" value="Formyl_transferase-like_C_sf"/>
</dbReference>
<dbReference type="AlphaFoldDB" id="A0AA38GWW5"/>
<proteinExistence type="inferred from homology"/>
<comment type="similarity">
    <text evidence="1">Belongs to the Fmt family.</text>
</comment>
<sequence>VSAIVTQPASGRLRGRKDIPSPVAQRALDRSFPSDRIFTPEKAGEENFLADLRELKPDLCVTAAYGNILPNRFLEIPKHGTVNIHPSLLPLYRGAAPVQRALQDGVQVTGVSVAFTVRALDAGPVIACESLEIDDSVKAPDLLSVLFDRGIHILLRELPSILNGSAATKALEQDESMASVAPKVSTEESWLCFDQSALMLHNKVRAFAGWPGTRTKVEIYNDTTNEHETVELKIVTTKVGSKDCHNMNISSKDILFEGGALIFFCGGGSKLE</sequence>
<comment type="caution">
    <text evidence="7">The sequence shown here is derived from an EMBL/GenBank/DDBJ whole genome shotgun (WGS) entry which is preliminary data.</text>
</comment>
<evidence type="ECO:0000256" key="3">
    <source>
        <dbReference type="ARBA" id="ARBA00022679"/>
    </source>
</evidence>
<keyword evidence="3" id="KW-0808">Transferase</keyword>
<evidence type="ECO:0000256" key="4">
    <source>
        <dbReference type="ARBA" id="ARBA00022917"/>
    </source>
</evidence>
<dbReference type="Gene3D" id="3.40.50.12230">
    <property type="match status" value="1"/>
</dbReference>
<reference evidence="7 8" key="1">
    <citation type="journal article" date="2021" name="Nat. Plants">
        <title>The Taxus genome provides insights into paclitaxel biosynthesis.</title>
        <authorList>
            <person name="Xiong X."/>
            <person name="Gou J."/>
            <person name="Liao Q."/>
            <person name="Li Y."/>
            <person name="Zhou Q."/>
            <person name="Bi G."/>
            <person name="Li C."/>
            <person name="Du R."/>
            <person name="Wang X."/>
            <person name="Sun T."/>
            <person name="Guo L."/>
            <person name="Liang H."/>
            <person name="Lu P."/>
            <person name="Wu Y."/>
            <person name="Zhang Z."/>
            <person name="Ro D.K."/>
            <person name="Shang Y."/>
            <person name="Huang S."/>
            <person name="Yan J."/>
        </authorList>
    </citation>
    <scope>NUCLEOTIDE SEQUENCE [LARGE SCALE GENOMIC DNA]</scope>
    <source>
        <strain evidence="7">Ta-2019</strain>
    </source>
</reference>
<evidence type="ECO:0000256" key="2">
    <source>
        <dbReference type="ARBA" id="ARBA00012261"/>
    </source>
</evidence>